<organism evidence="2 3">
    <name type="scientific">Fusarium redolens</name>
    <dbReference type="NCBI Taxonomy" id="48865"/>
    <lineage>
        <taxon>Eukaryota</taxon>
        <taxon>Fungi</taxon>
        <taxon>Dikarya</taxon>
        <taxon>Ascomycota</taxon>
        <taxon>Pezizomycotina</taxon>
        <taxon>Sordariomycetes</taxon>
        <taxon>Hypocreomycetidae</taxon>
        <taxon>Hypocreales</taxon>
        <taxon>Nectriaceae</taxon>
        <taxon>Fusarium</taxon>
        <taxon>Fusarium redolens species complex</taxon>
    </lineage>
</organism>
<dbReference type="GeneID" id="70225883"/>
<evidence type="ECO:0000313" key="2">
    <source>
        <dbReference type="EMBL" id="KAH7240957.1"/>
    </source>
</evidence>
<dbReference type="RefSeq" id="XP_046046471.1">
    <property type="nucleotide sequence ID" value="XM_046195929.1"/>
</dbReference>
<comment type="caution">
    <text evidence="2">The sequence shown here is derived from an EMBL/GenBank/DDBJ whole genome shotgun (WGS) entry which is preliminary data.</text>
</comment>
<feature type="region of interest" description="Disordered" evidence="1">
    <location>
        <begin position="1"/>
        <end position="23"/>
    </location>
</feature>
<name>A0A9P9JX72_FUSRE</name>
<protein>
    <submittedName>
        <fullName evidence="2">Uncharacterized protein</fullName>
    </submittedName>
</protein>
<accession>A0A9P9JX72</accession>
<gene>
    <name evidence="2" type="ORF">BKA55DRAFT_596333</name>
</gene>
<evidence type="ECO:0000256" key="1">
    <source>
        <dbReference type="SAM" id="MobiDB-lite"/>
    </source>
</evidence>
<sequence>MVGPRGSRKAGLGRPGGSGRPRGSLFFRAHNFFVWTMKVEPEEQRYRSIENHLKERVDQSVVDQTYYQACFDLLDAKQIPVDSLTEEVRNALRENRKEIYNTAWPKLMHTMQATSENQLVDPRVVPTNNQVLEIARQVTAMIWDHLEHFRVIQFPFMCRGRYFLGYPPGTFIFRYMNPLPLTERTNTSDAMNFIFEGQVPRSFYEHKLRLESLWKPASDLFISTIQLYVGRGHKAKYPRLDFVRQRKMIGLDMFGPILADWNSCSLESSFVFPSQDTKNSIANHAVTQELAWLTFQLKDAPGINGSAHSQELENLLRAATGLSLPELAGFWESQLEVMAWGKFYGENRQDLFIYENQSHEMDIWTLYSLPAFDNDCYNPSVEYNLPRLTDCRAALEPYAQLIQQKVRQAHEIAEQSRQVQVQLNAPFPAQS</sequence>
<reference evidence="2" key="1">
    <citation type="journal article" date="2021" name="Nat. Commun.">
        <title>Genetic determinants of endophytism in the Arabidopsis root mycobiome.</title>
        <authorList>
            <person name="Mesny F."/>
            <person name="Miyauchi S."/>
            <person name="Thiergart T."/>
            <person name="Pickel B."/>
            <person name="Atanasova L."/>
            <person name="Karlsson M."/>
            <person name="Huettel B."/>
            <person name="Barry K.W."/>
            <person name="Haridas S."/>
            <person name="Chen C."/>
            <person name="Bauer D."/>
            <person name="Andreopoulos W."/>
            <person name="Pangilinan J."/>
            <person name="LaButti K."/>
            <person name="Riley R."/>
            <person name="Lipzen A."/>
            <person name="Clum A."/>
            <person name="Drula E."/>
            <person name="Henrissat B."/>
            <person name="Kohler A."/>
            <person name="Grigoriev I.V."/>
            <person name="Martin F.M."/>
            <person name="Hacquard S."/>
        </authorList>
    </citation>
    <scope>NUCLEOTIDE SEQUENCE</scope>
    <source>
        <strain evidence="2">MPI-CAGE-AT-0023</strain>
    </source>
</reference>
<dbReference type="EMBL" id="JAGMUX010000013">
    <property type="protein sequence ID" value="KAH7240957.1"/>
    <property type="molecule type" value="Genomic_DNA"/>
</dbReference>
<dbReference type="AlphaFoldDB" id="A0A9P9JX72"/>
<evidence type="ECO:0000313" key="3">
    <source>
        <dbReference type="Proteomes" id="UP000720189"/>
    </source>
</evidence>
<keyword evidence="3" id="KW-1185">Reference proteome</keyword>
<dbReference type="Proteomes" id="UP000720189">
    <property type="component" value="Unassembled WGS sequence"/>
</dbReference>
<proteinExistence type="predicted"/>
<dbReference type="OrthoDB" id="5104015at2759"/>